<dbReference type="EMBL" id="JACHKT010000026">
    <property type="protein sequence ID" value="MBB6004618.1"/>
    <property type="molecule type" value="Genomic_DNA"/>
</dbReference>
<organism evidence="1 2">
    <name type="scientific">Arcicella rosea</name>
    <dbReference type="NCBI Taxonomy" id="502909"/>
    <lineage>
        <taxon>Bacteria</taxon>
        <taxon>Pseudomonadati</taxon>
        <taxon>Bacteroidota</taxon>
        <taxon>Cytophagia</taxon>
        <taxon>Cytophagales</taxon>
        <taxon>Flectobacillaceae</taxon>
        <taxon>Arcicella</taxon>
    </lineage>
</organism>
<proteinExistence type="predicted"/>
<evidence type="ECO:0000313" key="1">
    <source>
        <dbReference type="EMBL" id="MBB6004618.1"/>
    </source>
</evidence>
<dbReference type="RefSeq" id="WP_184135731.1">
    <property type="nucleotide sequence ID" value="NZ_JACHKT010000026.1"/>
</dbReference>
<comment type="caution">
    <text evidence="1">The sequence shown here is derived from an EMBL/GenBank/DDBJ whole genome shotgun (WGS) entry which is preliminary data.</text>
</comment>
<dbReference type="AlphaFoldDB" id="A0A841EVF3"/>
<evidence type="ECO:0000313" key="2">
    <source>
        <dbReference type="Proteomes" id="UP000524404"/>
    </source>
</evidence>
<dbReference type="InterPro" id="IPR008969">
    <property type="entry name" value="CarboxyPept-like_regulatory"/>
</dbReference>
<name>A0A841EVF3_9BACT</name>
<protein>
    <recommendedName>
        <fullName evidence="3">Carboxypeptidase regulatory-like domain-containing protein</fullName>
    </recommendedName>
</protein>
<reference evidence="1 2" key="1">
    <citation type="submission" date="2020-08" db="EMBL/GenBank/DDBJ databases">
        <title>Functional genomics of gut bacteria from endangered species of beetles.</title>
        <authorList>
            <person name="Carlos-Shanley C."/>
        </authorList>
    </citation>
    <scope>NUCLEOTIDE SEQUENCE [LARGE SCALE GENOMIC DNA]</scope>
    <source>
        <strain evidence="1 2">S00070</strain>
    </source>
</reference>
<dbReference type="Gene3D" id="2.60.40.1120">
    <property type="entry name" value="Carboxypeptidase-like, regulatory domain"/>
    <property type="match status" value="1"/>
</dbReference>
<accession>A0A841EVF3</accession>
<dbReference type="Pfam" id="PF13620">
    <property type="entry name" value="CarboxypepD_reg"/>
    <property type="match status" value="1"/>
</dbReference>
<dbReference type="SUPFAM" id="SSF49464">
    <property type="entry name" value="Carboxypeptidase regulatory domain-like"/>
    <property type="match status" value="1"/>
</dbReference>
<evidence type="ECO:0008006" key="3">
    <source>
        <dbReference type="Google" id="ProtNLM"/>
    </source>
</evidence>
<keyword evidence="2" id="KW-1185">Reference proteome</keyword>
<sequence length="300" mass="32921">MTSLQESKLSMYQSVQLLCANNPTITASNAAFTEGLSELNAKISDILNFVSTDIKHTSGITNDKTVTKHNLCTVASEIAGFVFAYANVVKNEVLKQEVNYTYNELRRLREDLILPTVKIIFNATQANLAALGSYGIDVIKLQELADAMSAYTSALPSTKMTKSEKSSVVISLNNLFKETDELLKNRLDKLLALFSKAHPEFVNAYKSIRHVDAPTKTTTQIKGNISADKRGTSIAGANITLTGKTTYSATSDAEGNFIFKPISYGKYQVNVQATGYQSHTEQNYLVKRGVVNKLVVVLKE</sequence>
<dbReference type="Proteomes" id="UP000524404">
    <property type="component" value="Unassembled WGS sequence"/>
</dbReference>
<gene>
    <name evidence="1" type="ORF">HNP25_003284</name>
</gene>